<dbReference type="UniPathway" id="UPA00070">
    <property type="reaction ID" value="UER00116"/>
</dbReference>
<feature type="binding site" evidence="6">
    <location>
        <position position="227"/>
    </location>
    <ligand>
        <name>L-aspartate</name>
        <dbReference type="ChEBI" id="CHEBI:29991"/>
    </ligand>
</feature>
<dbReference type="NCBIfam" id="TIGR00670">
    <property type="entry name" value="asp_carb_tr"/>
    <property type="match status" value="1"/>
</dbReference>
<feature type="binding site" evidence="6">
    <location>
        <position position="269"/>
    </location>
    <ligand>
        <name>carbamoyl phosphate</name>
        <dbReference type="ChEBI" id="CHEBI:58228"/>
    </ligand>
</feature>
<organism evidence="9 10">
    <name type="scientific">Desulfomarina profundi</name>
    <dbReference type="NCBI Taxonomy" id="2772557"/>
    <lineage>
        <taxon>Bacteria</taxon>
        <taxon>Pseudomonadati</taxon>
        <taxon>Thermodesulfobacteriota</taxon>
        <taxon>Desulfobulbia</taxon>
        <taxon>Desulfobulbales</taxon>
        <taxon>Desulfobulbaceae</taxon>
        <taxon>Desulfomarina</taxon>
    </lineage>
</organism>
<dbReference type="InterPro" id="IPR006130">
    <property type="entry name" value="Asp/Orn_carbamoylTrfase"/>
</dbReference>
<gene>
    <name evidence="6 9" type="primary">pyrB</name>
    <name evidence="9" type="ORF">DGMP_29760</name>
</gene>
<evidence type="ECO:0000256" key="5">
    <source>
        <dbReference type="ARBA" id="ARBA00048859"/>
    </source>
</evidence>
<dbReference type="Pfam" id="PF02729">
    <property type="entry name" value="OTCace_N"/>
    <property type="match status" value="1"/>
</dbReference>
<evidence type="ECO:0000256" key="1">
    <source>
        <dbReference type="ARBA" id="ARBA00004852"/>
    </source>
</evidence>
<dbReference type="HAMAP" id="MF_00001">
    <property type="entry name" value="Asp_carb_tr"/>
    <property type="match status" value="1"/>
</dbReference>
<dbReference type="GO" id="GO:0004070">
    <property type="term" value="F:aspartate carbamoyltransferase activity"/>
    <property type="evidence" value="ECO:0007669"/>
    <property type="project" value="UniProtKB-UniRule"/>
</dbReference>
<feature type="binding site" evidence="6">
    <location>
        <position position="268"/>
    </location>
    <ligand>
        <name>carbamoyl phosphate</name>
        <dbReference type="ChEBI" id="CHEBI:58228"/>
    </ligand>
</feature>
<evidence type="ECO:0000256" key="6">
    <source>
        <dbReference type="HAMAP-Rule" id="MF_00001"/>
    </source>
</evidence>
<dbReference type="Proteomes" id="UP000826725">
    <property type="component" value="Chromosome"/>
</dbReference>
<dbReference type="InterPro" id="IPR006132">
    <property type="entry name" value="Asp/Orn_carbamoyltranf_P-bd"/>
</dbReference>
<reference evidence="9" key="1">
    <citation type="submission" date="2020-09" db="EMBL/GenBank/DDBJ databases">
        <title>Desulfogranum mesoprofundum gen. nov., sp. nov., a novel mesophilic, sulfate-reducing chemolithoautotroph isolated from a deep-sea hydrothermal vent chimney in the Suiyo Seamount.</title>
        <authorList>
            <person name="Hashimoto Y."/>
            <person name="Nakagawa S."/>
        </authorList>
    </citation>
    <scope>NUCLEOTIDE SEQUENCE</scope>
    <source>
        <strain evidence="9">KT2</strain>
    </source>
</reference>
<dbReference type="AlphaFoldDB" id="A0A8D5JEB0"/>
<sequence>MNPDENFQHSHIFGIEQFSVQDINHILATARSFKEIADRPIKKVPTLRGKTVINLFFEPSTRTRLSFEIAAKRMSADTFNISASTSSATKGETLTDTAKNLEAMSPDAIIIRHSSSGAPQLLAKHINASVLNAGDGTHEHPSQGLLDMMTVLEHKGQIEGLKIAIIGDISHSRVAMSDIIGFTRMGGHVHIAGPRTFMPPHIEKMGATVCESVREAVEDADVVMALRIQHERQNDSLIPSLREYARFYGINNQVLQAARPDAIVMHPGPVNRGVEMNPDVVDGKRSVILDQVSNGVAVRMALLYLVIGGSRSEQGGAQ</sequence>
<comment type="catalytic activity">
    <reaction evidence="5 6">
        <text>carbamoyl phosphate + L-aspartate = N-carbamoyl-L-aspartate + phosphate + H(+)</text>
        <dbReference type="Rhea" id="RHEA:20013"/>
        <dbReference type="ChEBI" id="CHEBI:15378"/>
        <dbReference type="ChEBI" id="CHEBI:29991"/>
        <dbReference type="ChEBI" id="CHEBI:32814"/>
        <dbReference type="ChEBI" id="CHEBI:43474"/>
        <dbReference type="ChEBI" id="CHEBI:58228"/>
        <dbReference type="EC" id="2.1.3.2"/>
    </reaction>
</comment>
<keyword evidence="10" id="KW-1185">Reference proteome</keyword>
<dbReference type="PANTHER" id="PTHR45753">
    <property type="entry name" value="ORNITHINE CARBAMOYLTRANSFERASE, MITOCHONDRIAL"/>
    <property type="match status" value="1"/>
</dbReference>
<feature type="binding site" evidence="6">
    <location>
        <position position="63"/>
    </location>
    <ligand>
        <name>carbamoyl phosphate</name>
        <dbReference type="ChEBI" id="CHEBI:58228"/>
    </ligand>
</feature>
<evidence type="ECO:0000313" key="10">
    <source>
        <dbReference type="Proteomes" id="UP000826725"/>
    </source>
</evidence>
<dbReference type="GO" id="GO:0016597">
    <property type="term" value="F:amino acid binding"/>
    <property type="evidence" value="ECO:0007669"/>
    <property type="project" value="InterPro"/>
</dbReference>
<dbReference type="GO" id="GO:0005829">
    <property type="term" value="C:cytosol"/>
    <property type="evidence" value="ECO:0007669"/>
    <property type="project" value="TreeGrafter"/>
</dbReference>
<protein>
    <recommendedName>
        <fullName evidence="6">Aspartate carbamoyltransferase</fullName>
        <ecNumber evidence="6">2.1.3.2</ecNumber>
    </recommendedName>
    <alternativeName>
        <fullName evidence="6">Aspartate transcarbamylase</fullName>
        <shortName evidence="6">ATCase</shortName>
    </alternativeName>
</protein>
<comment type="subunit">
    <text evidence="6">Heterododecamer (2C3:3R2) of six catalytic PyrB chains organized as two trimers (C3), and six regulatory PyrI chains organized as three dimers (R2).</text>
</comment>
<accession>A0A8D5JEB0</accession>
<feature type="domain" description="Aspartate/ornithine carbamoyltransferase carbamoyl-P binding" evidence="8">
    <location>
        <begin position="11"/>
        <end position="153"/>
    </location>
</feature>
<dbReference type="GO" id="GO:0006520">
    <property type="term" value="P:amino acid metabolic process"/>
    <property type="evidence" value="ECO:0007669"/>
    <property type="project" value="InterPro"/>
</dbReference>
<dbReference type="KEGG" id="dbk:DGMP_29760"/>
<keyword evidence="3 6" id="KW-0665">Pyrimidine biosynthesis</keyword>
<dbReference type="InterPro" id="IPR002082">
    <property type="entry name" value="Asp_carbamoyltransf"/>
</dbReference>
<keyword evidence="6" id="KW-0808">Transferase</keyword>
<feature type="domain" description="Aspartate/ornithine carbamoyltransferase Asp/Orn-binding" evidence="7">
    <location>
        <begin position="159"/>
        <end position="305"/>
    </location>
</feature>
<dbReference type="InterPro" id="IPR006131">
    <property type="entry name" value="Asp_carbamoyltransf_Asp/Orn-bd"/>
</dbReference>
<comment type="similarity">
    <text evidence="2 6">Belongs to the aspartate/ornithine carbamoyltransferase superfamily. ATCase family.</text>
</comment>
<feature type="binding site" evidence="6">
    <location>
        <position position="140"/>
    </location>
    <ligand>
        <name>carbamoyl phosphate</name>
        <dbReference type="ChEBI" id="CHEBI:58228"/>
    </ligand>
</feature>
<feature type="binding site" evidence="6">
    <location>
        <position position="112"/>
    </location>
    <ligand>
        <name>carbamoyl phosphate</name>
        <dbReference type="ChEBI" id="CHEBI:58228"/>
    </ligand>
</feature>
<evidence type="ECO:0000259" key="8">
    <source>
        <dbReference type="Pfam" id="PF02729"/>
    </source>
</evidence>
<dbReference type="EMBL" id="AP024086">
    <property type="protein sequence ID" value="BCL62283.1"/>
    <property type="molecule type" value="Genomic_DNA"/>
</dbReference>
<dbReference type="Pfam" id="PF00185">
    <property type="entry name" value="OTCace"/>
    <property type="match status" value="1"/>
</dbReference>
<evidence type="ECO:0000256" key="2">
    <source>
        <dbReference type="ARBA" id="ARBA00008896"/>
    </source>
</evidence>
<feature type="binding site" evidence="6">
    <location>
        <position position="90"/>
    </location>
    <ligand>
        <name>L-aspartate</name>
        <dbReference type="ChEBI" id="CHEBI:29991"/>
    </ligand>
</feature>
<evidence type="ECO:0000256" key="4">
    <source>
        <dbReference type="ARBA" id="ARBA00043884"/>
    </source>
</evidence>
<comment type="function">
    <text evidence="4 6">Catalyzes the condensation of carbamoyl phosphate and aspartate to form carbamoyl aspartate and inorganic phosphate, the committed step in the de novo pyrimidine nucleotide biosynthesis pathway.</text>
</comment>
<feature type="binding site" evidence="6">
    <location>
        <position position="62"/>
    </location>
    <ligand>
        <name>carbamoyl phosphate</name>
        <dbReference type="ChEBI" id="CHEBI:58228"/>
    </ligand>
</feature>
<comment type="pathway">
    <text evidence="1 6">Pyrimidine metabolism; UMP biosynthesis via de novo pathway; (S)-dihydroorotate from bicarbonate: step 2/3.</text>
</comment>
<evidence type="ECO:0000259" key="7">
    <source>
        <dbReference type="Pfam" id="PF00185"/>
    </source>
</evidence>
<dbReference type="NCBIfam" id="NF002032">
    <property type="entry name" value="PRK00856.1"/>
    <property type="match status" value="1"/>
</dbReference>
<evidence type="ECO:0000256" key="3">
    <source>
        <dbReference type="ARBA" id="ARBA00022975"/>
    </source>
</evidence>
<evidence type="ECO:0000313" key="9">
    <source>
        <dbReference type="EMBL" id="BCL62283.1"/>
    </source>
</evidence>
<feature type="binding site" evidence="6">
    <location>
        <position position="143"/>
    </location>
    <ligand>
        <name>carbamoyl phosphate</name>
        <dbReference type="ChEBI" id="CHEBI:58228"/>
    </ligand>
</feature>
<name>A0A8D5JEB0_9BACT</name>
<feature type="binding site" evidence="6">
    <location>
        <position position="173"/>
    </location>
    <ligand>
        <name>L-aspartate</name>
        <dbReference type="ChEBI" id="CHEBI:29991"/>
    </ligand>
</feature>
<dbReference type="PROSITE" id="PS00097">
    <property type="entry name" value="CARBAMOYLTRANSFERASE"/>
    <property type="match status" value="1"/>
</dbReference>
<dbReference type="GO" id="GO:0044205">
    <property type="term" value="P:'de novo' UMP biosynthetic process"/>
    <property type="evidence" value="ECO:0007669"/>
    <property type="project" value="UniProtKB-UniRule"/>
</dbReference>
<proteinExistence type="inferred from homology"/>
<dbReference type="RefSeq" id="WP_228854655.1">
    <property type="nucleotide sequence ID" value="NZ_AP024086.1"/>
</dbReference>
<dbReference type="GO" id="GO:0006207">
    <property type="term" value="P:'de novo' pyrimidine nucleobase biosynthetic process"/>
    <property type="evidence" value="ECO:0007669"/>
    <property type="project" value="InterPro"/>
</dbReference>
<dbReference type="EC" id="2.1.3.2" evidence="6"/>
<dbReference type="PANTHER" id="PTHR45753:SF6">
    <property type="entry name" value="ASPARTATE CARBAMOYLTRANSFERASE"/>
    <property type="match status" value="1"/>
</dbReference>